<dbReference type="PROSITE" id="PS51385">
    <property type="entry name" value="YJEF_N"/>
    <property type="match status" value="1"/>
</dbReference>
<evidence type="ECO:0000256" key="16">
    <source>
        <dbReference type="ARBA" id="ARBA00049209"/>
    </source>
</evidence>
<dbReference type="Pfam" id="PF01256">
    <property type="entry name" value="Carb_kinase"/>
    <property type="match status" value="1"/>
</dbReference>
<comment type="similarity">
    <text evidence="18">Belongs to the NnrE/AIBP family.</text>
</comment>
<dbReference type="RefSeq" id="WP_160747275.1">
    <property type="nucleotide sequence ID" value="NZ_WTYK01000007.1"/>
</dbReference>
<evidence type="ECO:0000256" key="11">
    <source>
        <dbReference type="ARBA" id="ARBA00023235"/>
    </source>
</evidence>
<dbReference type="EMBL" id="WTYK01000007">
    <property type="protein sequence ID" value="MXP42415.1"/>
    <property type="molecule type" value="Genomic_DNA"/>
</dbReference>
<proteinExistence type="inferred from homology"/>
<keyword evidence="8 17" id="KW-0521">NADP</keyword>
<comment type="subunit">
    <text evidence="17">Homotetramer.</text>
</comment>
<dbReference type="InterPro" id="IPR000631">
    <property type="entry name" value="CARKD"/>
</dbReference>
<feature type="domain" description="YjeF N-terminal" evidence="21">
    <location>
        <begin position="14"/>
        <end position="205"/>
    </location>
</feature>
<dbReference type="EC" id="5.1.99.6" evidence="19"/>
<dbReference type="OrthoDB" id="9806925at2"/>
<evidence type="ECO:0000256" key="8">
    <source>
        <dbReference type="ARBA" id="ARBA00022857"/>
    </source>
</evidence>
<keyword evidence="23" id="KW-1185">Reference proteome</keyword>
<evidence type="ECO:0000256" key="18">
    <source>
        <dbReference type="HAMAP-Rule" id="MF_01966"/>
    </source>
</evidence>
<comment type="similarity">
    <text evidence="17">Belongs to the NnrD/CARKD family.</text>
</comment>
<dbReference type="InterPro" id="IPR029056">
    <property type="entry name" value="Ribokinase-like"/>
</dbReference>
<comment type="catalytic activity">
    <reaction evidence="15 17 19">
        <text>(6S)-NADHX + ADP = AMP + phosphate + NADH + H(+)</text>
        <dbReference type="Rhea" id="RHEA:32223"/>
        <dbReference type="ChEBI" id="CHEBI:15378"/>
        <dbReference type="ChEBI" id="CHEBI:43474"/>
        <dbReference type="ChEBI" id="CHEBI:57945"/>
        <dbReference type="ChEBI" id="CHEBI:64074"/>
        <dbReference type="ChEBI" id="CHEBI:456215"/>
        <dbReference type="ChEBI" id="CHEBI:456216"/>
        <dbReference type="EC" id="4.2.1.136"/>
    </reaction>
</comment>
<comment type="cofactor">
    <cofactor evidence="18 19">
        <name>K(+)</name>
        <dbReference type="ChEBI" id="CHEBI:29103"/>
    </cofactor>
    <text evidence="18 19">Binds 1 potassium ion per subunit.</text>
</comment>
<comment type="similarity">
    <text evidence="4 19">In the C-terminal section; belongs to the NnrD/CARKD family.</text>
</comment>
<evidence type="ECO:0000256" key="19">
    <source>
        <dbReference type="PIRNR" id="PIRNR017184"/>
    </source>
</evidence>
<evidence type="ECO:0000256" key="13">
    <source>
        <dbReference type="ARBA" id="ARBA00023268"/>
    </source>
</evidence>
<comment type="caution">
    <text evidence="18">Lacks conserved residue(s) required for the propagation of feature annotation.</text>
</comment>
<dbReference type="InterPro" id="IPR017953">
    <property type="entry name" value="Carbohydrate_kinase_pred_CS"/>
</dbReference>
<accession>A0A6I4V089</accession>
<dbReference type="Gene3D" id="3.40.50.10260">
    <property type="entry name" value="YjeF N-terminal domain"/>
    <property type="match status" value="1"/>
</dbReference>
<evidence type="ECO:0000256" key="10">
    <source>
        <dbReference type="ARBA" id="ARBA00023027"/>
    </source>
</evidence>
<feature type="binding site" evidence="18">
    <location>
        <position position="114"/>
    </location>
    <ligand>
        <name>K(+)</name>
        <dbReference type="ChEBI" id="CHEBI:29103"/>
    </ligand>
</feature>
<dbReference type="NCBIfam" id="TIGR00197">
    <property type="entry name" value="yjeF_nterm"/>
    <property type="match status" value="1"/>
</dbReference>
<dbReference type="PANTHER" id="PTHR12592">
    <property type="entry name" value="ATP-DEPENDENT (S)-NAD(P)H-HYDRATE DEHYDRATASE FAMILY MEMBER"/>
    <property type="match status" value="1"/>
</dbReference>
<evidence type="ECO:0000313" key="23">
    <source>
        <dbReference type="Proteomes" id="UP000469159"/>
    </source>
</evidence>
<keyword evidence="5 18" id="KW-0479">Metal-binding</keyword>
<dbReference type="GO" id="GO:0046496">
    <property type="term" value="P:nicotinamide nucleotide metabolic process"/>
    <property type="evidence" value="ECO:0007669"/>
    <property type="project" value="UniProtKB-UniRule"/>
</dbReference>
<comment type="function">
    <text evidence="14 19">Bifunctional enzyme that catalyzes the epimerization of the S- and R-forms of NAD(P)HX and the dehydration of the S-form of NAD(P)HX at the expense of ADP, which is converted to AMP. This allows the repair of both epimers of NAD(P)HX, a damaged form of NAD(P)H that is a result of enzymatic or heat-dependent hydration.</text>
</comment>
<comment type="function">
    <text evidence="18">Catalyzes the epimerization of the S- and R-forms of NAD(P)HX, a damaged form of NAD(P)H that is a result of enzymatic or heat-dependent hydration. This is a prerequisite for the S-specific NAD(P)H-hydrate dehydratase to allow the repair of both epimers of NAD(P)HX.</text>
</comment>
<keyword evidence="9 18" id="KW-0630">Potassium</keyword>
<keyword evidence="6 17" id="KW-0547">Nucleotide-binding</keyword>
<evidence type="ECO:0000256" key="9">
    <source>
        <dbReference type="ARBA" id="ARBA00022958"/>
    </source>
</evidence>
<evidence type="ECO:0000256" key="3">
    <source>
        <dbReference type="ARBA" id="ARBA00006001"/>
    </source>
</evidence>
<dbReference type="InterPro" id="IPR036652">
    <property type="entry name" value="YjeF_N_dom_sf"/>
</dbReference>
<feature type="binding site" evidence="18">
    <location>
        <position position="147"/>
    </location>
    <ligand>
        <name>(6S)-NADPHX</name>
        <dbReference type="ChEBI" id="CHEBI:64076"/>
    </ligand>
</feature>
<dbReference type="PROSITE" id="PS51383">
    <property type="entry name" value="YJEF_C_3"/>
    <property type="match status" value="1"/>
</dbReference>
<comment type="catalytic activity">
    <reaction evidence="2 18 19">
        <text>(6R)-NADPHX = (6S)-NADPHX</text>
        <dbReference type="Rhea" id="RHEA:32227"/>
        <dbReference type="ChEBI" id="CHEBI:64076"/>
        <dbReference type="ChEBI" id="CHEBI:64077"/>
        <dbReference type="EC" id="5.1.99.6"/>
    </reaction>
</comment>
<dbReference type="HAMAP" id="MF_01965">
    <property type="entry name" value="NADHX_dehydratase"/>
    <property type="match status" value="1"/>
</dbReference>
<dbReference type="NCBIfam" id="TIGR00196">
    <property type="entry name" value="yjeF_cterm"/>
    <property type="match status" value="1"/>
</dbReference>
<dbReference type="PROSITE" id="PS01050">
    <property type="entry name" value="YJEF_C_2"/>
    <property type="match status" value="1"/>
</dbReference>
<organism evidence="22 23">
    <name type="scientific">Croceibacterium soli</name>
    <dbReference type="NCBI Taxonomy" id="1739690"/>
    <lineage>
        <taxon>Bacteria</taxon>
        <taxon>Pseudomonadati</taxon>
        <taxon>Pseudomonadota</taxon>
        <taxon>Alphaproteobacteria</taxon>
        <taxon>Sphingomonadales</taxon>
        <taxon>Erythrobacteraceae</taxon>
        <taxon>Croceibacterium</taxon>
    </lineage>
</organism>
<dbReference type="CDD" id="cd01171">
    <property type="entry name" value="YXKO-related"/>
    <property type="match status" value="1"/>
</dbReference>
<evidence type="ECO:0000256" key="12">
    <source>
        <dbReference type="ARBA" id="ARBA00023239"/>
    </source>
</evidence>
<keyword evidence="13" id="KW-0511">Multifunctional enzyme</keyword>
<feature type="binding site" evidence="17">
    <location>
        <begin position="378"/>
        <end position="382"/>
    </location>
    <ligand>
        <name>AMP</name>
        <dbReference type="ChEBI" id="CHEBI:456215"/>
    </ligand>
</feature>
<feature type="domain" description="YjeF C-terminal" evidence="20">
    <location>
        <begin position="206"/>
        <end position="462"/>
    </location>
</feature>
<comment type="similarity">
    <text evidence="3 19">In the N-terminal section; belongs to the NnrE/AIBP family.</text>
</comment>
<evidence type="ECO:0000256" key="7">
    <source>
        <dbReference type="ARBA" id="ARBA00022840"/>
    </source>
</evidence>
<dbReference type="SUPFAM" id="SSF64153">
    <property type="entry name" value="YjeF N-terminal domain-like"/>
    <property type="match status" value="1"/>
</dbReference>
<sequence length="463" mass="47730">MAQASEQVLTVAQMRAAEEALIAAGETIDSLMQRAGERAAEWIWRIAAGRPVTVLCGPGNNGGDGYVIAETLRRRGLLVTIVAPLEPRTGAARRARAAYGGEIAARGKGGVFVDCLFGSGLARPLGAELASMVGELARTHSYRIAIDLPSGVASDDGALLNEDIPRYDVTLALGAWKFAHWSMPAMAIMGQRRLVPIGLGEAGADARLLARPRFAAPAIDAHKYTRGLVTVVGGPISGASQLACEGAIRAGAGTVRLAADKLHPAASADIVLKDMALPEVLADERTGAVLVGPGLGLDERARARLRDVLHAGRPTVVDADALRLIDPAGLEAFSAPLVLTPHEGELAQLAKCFAIEPEGKFDRARTLARATGAVIIAKGPDTVIAAPDGHAVLAPSASSWLAVAGSGDVLAGIVASRLAATGDPLRAACEGHWLHGEAARRCGAMFTASELARAVGDAYAAAL</sequence>
<comment type="caution">
    <text evidence="22">The sequence shown here is derived from an EMBL/GenBank/DDBJ whole genome shotgun (WGS) entry which is preliminary data.</text>
</comment>
<dbReference type="PROSITE" id="PS01049">
    <property type="entry name" value="YJEF_C_1"/>
    <property type="match status" value="1"/>
</dbReference>
<dbReference type="Pfam" id="PF03853">
    <property type="entry name" value="YjeF_N"/>
    <property type="match status" value="1"/>
</dbReference>
<evidence type="ECO:0000313" key="22">
    <source>
        <dbReference type="EMBL" id="MXP42415.1"/>
    </source>
</evidence>
<dbReference type="SUPFAM" id="SSF53613">
    <property type="entry name" value="Ribokinase-like"/>
    <property type="match status" value="1"/>
</dbReference>
<keyword evidence="11 18" id="KW-0413">Isomerase</keyword>
<evidence type="ECO:0000256" key="17">
    <source>
        <dbReference type="HAMAP-Rule" id="MF_01965"/>
    </source>
</evidence>
<feature type="binding site" evidence="17">
    <location>
        <position position="342"/>
    </location>
    <ligand>
        <name>(6S)-NADPHX</name>
        <dbReference type="ChEBI" id="CHEBI:64076"/>
    </ligand>
</feature>
<dbReference type="EC" id="4.2.1.136" evidence="19"/>
<dbReference type="GO" id="GO:0110051">
    <property type="term" value="P:metabolite repair"/>
    <property type="evidence" value="ECO:0007669"/>
    <property type="project" value="TreeGrafter"/>
</dbReference>
<gene>
    <name evidence="17" type="primary">nnrD</name>
    <name evidence="18" type="synonym">nnrE</name>
    <name evidence="22" type="ORF">GRI75_12265</name>
</gene>
<evidence type="ECO:0000256" key="6">
    <source>
        <dbReference type="ARBA" id="ARBA00022741"/>
    </source>
</evidence>
<dbReference type="PANTHER" id="PTHR12592:SF0">
    <property type="entry name" value="ATP-DEPENDENT (S)-NAD(P)H-HYDRATE DEHYDRATASE"/>
    <property type="match status" value="1"/>
</dbReference>
<dbReference type="GO" id="GO:0005524">
    <property type="term" value="F:ATP binding"/>
    <property type="evidence" value="ECO:0007669"/>
    <property type="project" value="UniProtKB-UniRule"/>
</dbReference>
<protein>
    <recommendedName>
        <fullName evidence="19">Bifunctional NAD(P)H-hydrate repair enzyme</fullName>
    </recommendedName>
    <alternativeName>
        <fullName evidence="19">Nicotinamide nucleotide repair protein</fullName>
    </alternativeName>
    <domain>
        <recommendedName>
            <fullName evidence="19">ADP-dependent (S)-NAD(P)H-hydrate dehydratase</fullName>
            <ecNumber evidence="19">4.2.1.136</ecNumber>
        </recommendedName>
        <alternativeName>
            <fullName evidence="19">ADP-dependent NAD(P)HX dehydratase</fullName>
        </alternativeName>
    </domain>
    <domain>
        <recommendedName>
            <fullName evidence="19">NAD(P)H-hydrate epimerase</fullName>
            <ecNumber evidence="19">5.1.99.6</ecNumber>
        </recommendedName>
    </domain>
</protein>
<evidence type="ECO:0000259" key="20">
    <source>
        <dbReference type="PROSITE" id="PS51383"/>
    </source>
</evidence>
<feature type="binding site" evidence="17">
    <location>
        <position position="408"/>
    </location>
    <ligand>
        <name>(6S)-NADPHX</name>
        <dbReference type="ChEBI" id="CHEBI:64076"/>
    </ligand>
</feature>
<dbReference type="PIRSF" id="PIRSF017184">
    <property type="entry name" value="Nnr"/>
    <property type="match status" value="1"/>
</dbReference>
<feature type="binding site" evidence="18">
    <location>
        <position position="61"/>
    </location>
    <ligand>
        <name>K(+)</name>
        <dbReference type="ChEBI" id="CHEBI:29103"/>
    </ligand>
</feature>
<dbReference type="GO" id="GO:0046872">
    <property type="term" value="F:metal ion binding"/>
    <property type="evidence" value="ECO:0007669"/>
    <property type="project" value="UniProtKB-UniRule"/>
</dbReference>
<name>A0A6I4V089_9SPHN</name>
<evidence type="ECO:0000259" key="21">
    <source>
        <dbReference type="PROSITE" id="PS51385"/>
    </source>
</evidence>
<reference evidence="22 23" key="1">
    <citation type="submission" date="2019-12" db="EMBL/GenBank/DDBJ databases">
        <title>Genomic-based taxomic classification of the family Erythrobacteraceae.</title>
        <authorList>
            <person name="Xu L."/>
        </authorList>
    </citation>
    <scope>NUCLEOTIDE SEQUENCE [LARGE SCALE GENOMIC DNA]</scope>
    <source>
        <strain evidence="22 23">MCCC 1K02066</strain>
    </source>
</reference>
<dbReference type="GO" id="GO:0052856">
    <property type="term" value="F:NAD(P)HX epimerase activity"/>
    <property type="evidence" value="ECO:0007669"/>
    <property type="project" value="UniProtKB-UniRule"/>
</dbReference>
<keyword evidence="12 17" id="KW-0456">Lyase</keyword>
<feature type="binding site" evidence="18">
    <location>
        <position position="150"/>
    </location>
    <ligand>
        <name>K(+)</name>
        <dbReference type="ChEBI" id="CHEBI:29103"/>
    </ligand>
</feature>
<feature type="binding site" evidence="17">
    <location>
        <position position="294"/>
    </location>
    <ligand>
        <name>(6S)-NADPHX</name>
        <dbReference type="ChEBI" id="CHEBI:64076"/>
    </ligand>
</feature>
<keyword evidence="7 17" id="KW-0067">ATP-binding</keyword>
<comment type="catalytic activity">
    <reaction evidence="16 17 19">
        <text>(6S)-NADPHX + ADP = AMP + phosphate + NADPH + H(+)</text>
        <dbReference type="Rhea" id="RHEA:32235"/>
        <dbReference type="ChEBI" id="CHEBI:15378"/>
        <dbReference type="ChEBI" id="CHEBI:43474"/>
        <dbReference type="ChEBI" id="CHEBI:57783"/>
        <dbReference type="ChEBI" id="CHEBI:64076"/>
        <dbReference type="ChEBI" id="CHEBI:456215"/>
        <dbReference type="ChEBI" id="CHEBI:456216"/>
        <dbReference type="EC" id="4.2.1.136"/>
    </reaction>
</comment>
<comment type="cofactor">
    <cofactor evidence="17">
        <name>Mg(2+)</name>
        <dbReference type="ChEBI" id="CHEBI:18420"/>
    </cofactor>
</comment>
<feature type="binding site" evidence="17">
    <location>
        <position position="239"/>
    </location>
    <ligand>
        <name>(6S)-NADPHX</name>
        <dbReference type="ChEBI" id="CHEBI:64076"/>
    </ligand>
</feature>
<evidence type="ECO:0000256" key="14">
    <source>
        <dbReference type="ARBA" id="ARBA00025153"/>
    </source>
</evidence>
<dbReference type="GO" id="GO:0052855">
    <property type="term" value="F:ADP-dependent NAD(P)H-hydrate dehydratase activity"/>
    <property type="evidence" value="ECO:0007669"/>
    <property type="project" value="UniProtKB-UniRule"/>
</dbReference>
<dbReference type="Proteomes" id="UP000469159">
    <property type="component" value="Unassembled WGS sequence"/>
</dbReference>
<evidence type="ECO:0000256" key="5">
    <source>
        <dbReference type="ARBA" id="ARBA00022723"/>
    </source>
</evidence>
<evidence type="ECO:0000256" key="4">
    <source>
        <dbReference type="ARBA" id="ARBA00009524"/>
    </source>
</evidence>
<evidence type="ECO:0000256" key="2">
    <source>
        <dbReference type="ARBA" id="ARBA00000909"/>
    </source>
</evidence>
<dbReference type="AlphaFoldDB" id="A0A6I4V089"/>
<keyword evidence="10 17" id="KW-0520">NAD</keyword>
<dbReference type="InterPro" id="IPR030677">
    <property type="entry name" value="Nnr"/>
</dbReference>
<feature type="binding site" evidence="17">
    <location>
        <position position="407"/>
    </location>
    <ligand>
        <name>AMP</name>
        <dbReference type="ChEBI" id="CHEBI:456215"/>
    </ligand>
</feature>
<dbReference type="InterPro" id="IPR004443">
    <property type="entry name" value="YjeF_N_dom"/>
</dbReference>
<feature type="binding site" evidence="18">
    <location>
        <begin position="60"/>
        <end position="64"/>
    </location>
    <ligand>
        <name>(6S)-NADPHX</name>
        <dbReference type="ChEBI" id="CHEBI:64076"/>
    </ligand>
</feature>
<comment type="function">
    <text evidence="17">Catalyzes the dehydration of the S-form of NAD(P)HX at the expense of ADP, which is converted to AMP. Together with NAD(P)HX epimerase, which catalyzes the epimerization of the S- and R-forms, the enzyme allows the repair of both epimers of NAD(P)HX, a damaged form of NAD(P)H that is a result of enzymatic or heat-dependent hydration.</text>
</comment>
<feature type="binding site" evidence="18">
    <location>
        <begin position="118"/>
        <end position="124"/>
    </location>
    <ligand>
        <name>(6S)-NADPHX</name>
        <dbReference type="ChEBI" id="CHEBI:64076"/>
    </ligand>
</feature>
<evidence type="ECO:0000256" key="1">
    <source>
        <dbReference type="ARBA" id="ARBA00000013"/>
    </source>
</evidence>
<comment type="catalytic activity">
    <reaction evidence="1 18 19">
        <text>(6R)-NADHX = (6S)-NADHX</text>
        <dbReference type="Rhea" id="RHEA:32215"/>
        <dbReference type="ChEBI" id="CHEBI:64074"/>
        <dbReference type="ChEBI" id="CHEBI:64075"/>
        <dbReference type="EC" id="5.1.99.6"/>
    </reaction>
</comment>
<evidence type="ECO:0000256" key="15">
    <source>
        <dbReference type="ARBA" id="ARBA00048238"/>
    </source>
</evidence>
<dbReference type="Gene3D" id="3.40.1190.20">
    <property type="match status" value="1"/>
</dbReference>
<dbReference type="HAMAP" id="MF_01966">
    <property type="entry name" value="NADHX_epimerase"/>
    <property type="match status" value="1"/>
</dbReference>